<dbReference type="OrthoDB" id="50299at2157"/>
<evidence type="ECO:0000313" key="3">
    <source>
        <dbReference type="Proteomes" id="UP000013307"/>
    </source>
</evidence>
<evidence type="ECO:0000256" key="1">
    <source>
        <dbReference type="HAMAP-Rule" id="MF_01079"/>
    </source>
</evidence>
<protein>
    <recommendedName>
        <fullName evidence="1">UPF0280 protein Asulf_01825</fullName>
    </recommendedName>
</protein>
<dbReference type="Proteomes" id="UP000013307">
    <property type="component" value="Chromosome"/>
</dbReference>
<dbReference type="RefSeq" id="WP_015591394.1">
    <property type="nucleotide sequence ID" value="NC_021169.1"/>
</dbReference>
<accession>N0BMD9</accession>
<dbReference type="STRING" id="387631.Asulf_01825"/>
<dbReference type="GeneID" id="15393460"/>
<dbReference type="EMBL" id="CP005290">
    <property type="protein sequence ID" value="AGK61796.1"/>
    <property type="molecule type" value="Genomic_DNA"/>
</dbReference>
<keyword evidence="3" id="KW-1185">Reference proteome</keyword>
<reference evidence="2 3" key="1">
    <citation type="journal article" date="2013" name="Genome Announc.">
        <title>Complete Genome Sequence of the Thermophilic and Facultatively Chemolithoautotrophic Sulfate Reducer Archaeoglobus sulfaticallidus Strain PM70-1T.</title>
        <authorList>
            <person name="Stokke R."/>
            <person name="Hocking W.P."/>
            <person name="Steinsbu B.O."/>
            <person name="Steen I.H."/>
        </authorList>
    </citation>
    <scope>NUCLEOTIDE SEQUENCE [LARGE SCALE GENOMIC DNA]</scope>
    <source>
        <strain evidence="2">PM70-1</strain>
    </source>
</reference>
<dbReference type="InterPro" id="IPR007183">
    <property type="entry name" value="UPF0280"/>
</dbReference>
<evidence type="ECO:0000313" key="2">
    <source>
        <dbReference type="EMBL" id="AGK61796.1"/>
    </source>
</evidence>
<dbReference type="InterPro" id="IPR037456">
    <property type="entry name" value="MA1715-like"/>
</dbReference>
<dbReference type="HOGENOM" id="CLU_074757_0_0_2"/>
<dbReference type="SUPFAM" id="SSF143631">
    <property type="entry name" value="ApbE-like"/>
    <property type="match status" value="1"/>
</dbReference>
<dbReference type="eggNOG" id="arCOG04376">
    <property type="taxonomic scope" value="Archaea"/>
</dbReference>
<dbReference type="Gene3D" id="3.10.520.10">
    <property type="entry name" value="ApbE-like domains"/>
    <property type="match status" value="1"/>
</dbReference>
<name>N0BMD9_9EURY</name>
<dbReference type="InterPro" id="IPR003374">
    <property type="entry name" value="ApbE-like_sf"/>
</dbReference>
<sequence length="246" mass="27528">MYKRYKFKHKETIVTVLLKDERYYQPVIDGILEARRIIEDQISRDPYFLIAYEPYNEVKDAKLEFTDDIITEMFKASWLANVGPMASVAGTIAGYAVNYAKKSGADFAVVDNGGDIAMFGEERLTIGVYAQKLKVGFELNPSDMTDSIYSICTSSGTIGHSVSFGYADAVTVFSSNPAIADAFATRICNEIGKDYGKSEIKEVLERFWMDEFIDGILVIKEEIIGKIGRVPRLKKVEFDADLITKG</sequence>
<proteinExistence type="inferred from homology"/>
<dbReference type="KEGG" id="ast:Asulf_01825"/>
<dbReference type="HAMAP" id="MF_01079">
    <property type="entry name" value="UPF0280"/>
    <property type="match status" value="1"/>
</dbReference>
<gene>
    <name evidence="2" type="ORF">Asulf_01825</name>
</gene>
<comment type="similarity">
    <text evidence="1">Belongs to the UPF0280 family.</text>
</comment>
<dbReference type="PIRSF" id="PIRSF006421">
    <property type="entry name" value="UCP006421"/>
    <property type="match status" value="1"/>
</dbReference>
<organism evidence="2 3">
    <name type="scientific">Archaeoglobus sulfaticallidus PM70-1</name>
    <dbReference type="NCBI Taxonomy" id="387631"/>
    <lineage>
        <taxon>Archaea</taxon>
        <taxon>Methanobacteriati</taxon>
        <taxon>Methanobacteriota</taxon>
        <taxon>Archaeoglobi</taxon>
        <taxon>Archaeoglobales</taxon>
        <taxon>Archaeoglobaceae</taxon>
        <taxon>Archaeoglobus</taxon>
    </lineage>
</organism>
<dbReference type="NCBIfam" id="NF003324">
    <property type="entry name" value="PRK04334.1-4"/>
    <property type="match status" value="1"/>
</dbReference>
<dbReference type="AlphaFoldDB" id="N0BMD9"/>